<reference evidence="2 3" key="1">
    <citation type="submission" date="2018-09" db="EMBL/GenBank/DDBJ databases">
        <title>Metagenome Assembled Genomes from an Advanced Water Purification Facility.</title>
        <authorList>
            <person name="Stamps B.W."/>
            <person name="Spear J.R."/>
        </authorList>
    </citation>
    <scope>NUCLEOTIDE SEQUENCE [LARGE SCALE GENOMIC DNA]</scope>
    <source>
        <strain evidence="2">Bin_29_2</strain>
    </source>
</reference>
<evidence type="ECO:0000313" key="3">
    <source>
        <dbReference type="Proteomes" id="UP000321797"/>
    </source>
</evidence>
<accession>A0A5C7YEJ6</accession>
<dbReference type="RefSeq" id="WP_276758965.1">
    <property type="nucleotide sequence ID" value="NZ_SSGD01000008.1"/>
</dbReference>
<proteinExistence type="predicted"/>
<keyword evidence="1" id="KW-0732">Signal</keyword>
<feature type="chain" id="PRO_5038597405" evidence="1">
    <location>
        <begin position="20"/>
        <end position="234"/>
    </location>
</feature>
<organism evidence="2 3">
    <name type="scientific">Mycolicibacter arupensis</name>
    <dbReference type="NCBI Taxonomy" id="342002"/>
    <lineage>
        <taxon>Bacteria</taxon>
        <taxon>Bacillati</taxon>
        <taxon>Actinomycetota</taxon>
        <taxon>Actinomycetes</taxon>
        <taxon>Mycobacteriales</taxon>
        <taxon>Mycobacteriaceae</taxon>
        <taxon>Mycolicibacter</taxon>
    </lineage>
</organism>
<dbReference type="EMBL" id="SSGD01000008">
    <property type="protein sequence ID" value="TXI60006.1"/>
    <property type="molecule type" value="Genomic_DNA"/>
</dbReference>
<protein>
    <submittedName>
        <fullName evidence="2">Uncharacterized protein</fullName>
    </submittedName>
</protein>
<feature type="signal peptide" evidence="1">
    <location>
        <begin position="1"/>
        <end position="19"/>
    </location>
</feature>
<evidence type="ECO:0000256" key="1">
    <source>
        <dbReference type="SAM" id="SignalP"/>
    </source>
</evidence>
<name>A0A5C7YEJ6_9MYCO</name>
<comment type="caution">
    <text evidence="2">The sequence shown here is derived from an EMBL/GenBank/DDBJ whole genome shotgun (WGS) entry which is preliminary data.</text>
</comment>
<dbReference type="AlphaFoldDB" id="A0A5C7YEJ6"/>
<gene>
    <name evidence="2" type="ORF">E6Q54_01710</name>
</gene>
<sequence length="234" mass="22499">MLALGLGGGAALATGVANAGPPSADGGAGALGVAAVVAAADFSDAAVVGSAAATLPTLPTDFSNIAISISGLDLVSLGTATAESSFGNIAIAYGDGSDAYATNGFFNFAAAQGPDSFAEAGDHGSFNYAWAVGDHASASAVYGDGNVASAVGDYAVAGAGASVQLGVYDSNFNTATAEGAHSVAYAGWDGSSDNVASALGDYALDFAPQGQAWSGAAGADLLGDFWSGLWSLFS</sequence>
<evidence type="ECO:0000313" key="2">
    <source>
        <dbReference type="EMBL" id="TXI60006.1"/>
    </source>
</evidence>
<dbReference type="Proteomes" id="UP000321797">
    <property type="component" value="Unassembled WGS sequence"/>
</dbReference>